<evidence type="ECO:0000256" key="2">
    <source>
        <dbReference type="SAM" id="Phobius"/>
    </source>
</evidence>
<keyword evidence="2" id="KW-0812">Transmembrane</keyword>
<comment type="caution">
    <text evidence="3">The sequence shown here is derived from an EMBL/GenBank/DDBJ whole genome shotgun (WGS) entry which is preliminary data.</text>
</comment>
<feature type="transmembrane region" description="Helical" evidence="2">
    <location>
        <begin position="256"/>
        <end position="278"/>
    </location>
</feature>
<keyword evidence="4" id="KW-1185">Reference proteome</keyword>
<keyword evidence="2" id="KW-0472">Membrane</keyword>
<proteinExistence type="predicted"/>
<dbReference type="Proteomes" id="UP001375240">
    <property type="component" value="Unassembled WGS sequence"/>
</dbReference>
<sequence>MSRTRTTKSTPTTSYPLTTQFPPPTSCATQYWFPTVYPNVTPSAVLANGPPIGVESALSDCWPPDFNTVGFSSSTFYSPGICPSGYATASQSYISRTMYAYCCMDGFKLLPDQLPQNMLPKSINPSDFVRDDFSAPVCYQPLQTAIVVTYESLDGQVYTTDLRKGHSVIQFPIRVKYQVTDFSLFPQDAQPTALPAELKEDLQPFIQSGLVTIAPEARRETSARATSTAATTESAPSETEASGPPETPADTRTKTIAISVGVTVSVIIMLAVLGYLFFSWRRNKKRQQGGFYPEATGPYKQQLNDSQVGGIEDLPEHTGGIALAESGGWSKARH</sequence>
<name>A0AAV9TXA6_9PEZI</name>
<keyword evidence="2" id="KW-1133">Transmembrane helix</keyword>
<organism evidence="3 4">
    <name type="scientific">Orbilia brochopaga</name>
    <dbReference type="NCBI Taxonomy" id="3140254"/>
    <lineage>
        <taxon>Eukaryota</taxon>
        <taxon>Fungi</taxon>
        <taxon>Dikarya</taxon>
        <taxon>Ascomycota</taxon>
        <taxon>Pezizomycotina</taxon>
        <taxon>Orbiliomycetes</taxon>
        <taxon>Orbiliales</taxon>
        <taxon>Orbiliaceae</taxon>
        <taxon>Orbilia</taxon>
    </lineage>
</organism>
<dbReference type="EMBL" id="JAVHNQ010000018">
    <property type="protein sequence ID" value="KAK6330372.1"/>
    <property type="molecule type" value="Genomic_DNA"/>
</dbReference>
<dbReference type="AlphaFoldDB" id="A0AAV9TXA6"/>
<evidence type="ECO:0000313" key="4">
    <source>
        <dbReference type="Proteomes" id="UP001375240"/>
    </source>
</evidence>
<evidence type="ECO:0000256" key="1">
    <source>
        <dbReference type="SAM" id="MobiDB-lite"/>
    </source>
</evidence>
<feature type="region of interest" description="Disordered" evidence="1">
    <location>
        <begin position="311"/>
        <end position="334"/>
    </location>
</feature>
<evidence type="ECO:0000313" key="3">
    <source>
        <dbReference type="EMBL" id="KAK6330372.1"/>
    </source>
</evidence>
<feature type="region of interest" description="Disordered" evidence="1">
    <location>
        <begin position="217"/>
        <end position="252"/>
    </location>
</feature>
<feature type="compositionally biased region" description="Low complexity" evidence="1">
    <location>
        <begin position="223"/>
        <end position="244"/>
    </location>
</feature>
<accession>A0AAV9TXA6</accession>
<protein>
    <submittedName>
        <fullName evidence="3">Uncharacterized protein</fullName>
    </submittedName>
</protein>
<reference evidence="3 4" key="1">
    <citation type="submission" date="2019-10" db="EMBL/GenBank/DDBJ databases">
        <authorList>
            <person name="Palmer J.M."/>
        </authorList>
    </citation>
    <scope>NUCLEOTIDE SEQUENCE [LARGE SCALE GENOMIC DNA]</scope>
    <source>
        <strain evidence="3 4">TWF696</strain>
    </source>
</reference>
<gene>
    <name evidence="3" type="ORF">TWF696_003468</name>
</gene>